<dbReference type="InterPro" id="IPR008928">
    <property type="entry name" value="6-hairpin_glycosidase_sf"/>
</dbReference>
<dbReference type="Proteomes" id="UP000216189">
    <property type="component" value="Unassembled WGS sequence"/>
</dbReference>
<dbReference type="InterPro" id="IPR043757">
    <property type="entry name" value="DUF5703_N"/>
</dbReference>
<gene>
    <name evidence="2" type="ORF">CIK91_05795</name>
</gene>
<comment type="caution">
    <text evidence="2">The sequence shown here is derived from an EMBL/GenBank/DDBJ whole genome shotgun (WGS) entry which is preliminary data.</text>
</comment>
<dbReference type="Gene3D" id="2.60.40.1180">
    <property type="entry name" value="Golgi alpha-mannosidase II"/>
    <property type="match status" value="1"/>
</dbReference>
<dbReference type="RefSeq" id="WP_094448326.1">
    <property type="nucleotide sequence ID" value="NZ_CAJOJX010000003.1"/>
</dbReference>
<dbReference type="EMBL" id="NPJF01000026">
    <property type="protein sequence ID" value="OYP55844.1"/>
    <property type="molecule type" value="Genomic_DNA"/>
</dbReference>
<proteinExistence type="predicted"/>
<protein>
    <recommendedName>
        <fullName evidence="1">DUF5703 domain-containing protein</fullName>
    </recommendedName>
</protein>
<keyword evidence="3" id="KW-1185">Reference proteome</keyword>
<dbReference type="Pfam" id="PF18961">
    <property type="entry name" value="DUF5703_N"/>
    <property type="match status" value="1"/>
</dbReference>
<dbReference type="Gene3D" id="1.50.10.10">
    <property type="match status" value="1"/>
</dbReference>
<sequence>MKKLFFLVYLIGCSLLGYALPADFVWHKPSLNSSESMPVGGGSIGMNVWVENGDLLFYVNRSGHFDENNTLLKVGRFRIQLPHKFQSNASFTQRLVLKDGYMVVDDGSQRVTLWVDVFKPVIHVEVQLEQKGSVTCNFESWRHHDRAIGKGECFQSSYKFRVPKGCMTHQDQFEVKPSELTFYHQNPDSTVFDATAVQQKLNAYIPQMYNPLGRLIFGGKLSAPQFTFQGTYQGVYQQVDYQGWRYTAKQPLRQYSLDIVLADVQGTVAQWKAKVQQTSKSIQAKQDFKNTIKWWNAWWNRSCIEGQGKAEEITRNYTLFRYMLGCNAHGQWPTKFNGGLFTFEPHYVDAKSTYTPDYRRWGGGTHTAQNQRLVYWPMLKSGDYDALKSQLDFYVRILKNAELRSQVYWNHEGAAFTEQIENFGLPEHDEYGLKRPVDFDPGMEYNAWLEYTWDTVLEFCQMALEAESYGGMDISAYIPWIKSSLDFFDQHYRYIAKKLGNKQVDQNGKLIIYPGSGGETFKMAYNPSSTVAGLKVVTQSLLSYLQLHHADSTEIKKYQAYLKQWPDISYREVDGHQVIAPAQVWARVNNVEPTMLYPVYPWRLFGVGKDSLDIAINTWKYDPYVKKFKGIVSWEQANIWAADLGLTEDAAYWNTEKMKNGPYRFPAFWGPGHDWTPDHNWGGSGMIGMQEMLLQESGDKIYIFPAWPQDWNVHFKLHGSKQTTVEATLNQGKIVELKVYPKSREKDIIVPPTFQRK</sequence>
<reference evidence="2 3" key="1">
    <citation type="submission" date="2017-08" db="EMBL/GenBank/DDBJ databases">
        <title>Comparative genomics of non-oral Prevotella species.</title>
        <authorList>
            <person name="Accetto T."/>
            <person name="Nograsek B."/>
            <person name="Avgustin G."/>
        </authorList>
    </citation>
    <scope>NUCLEOTIDE SEQUENCE [LARGE SCALE GENOMIC DNA]</scope>
    <source>
        <strain evidence="2 3">TC1-1</strain>
    </source>
</reference>
<evidence type="ECO:0000313" key="2">
    <source>
        <dbReference type="EMBL" id="OYP55844.1"/>
    </source>
</evidence>
<evidence type="ECO:0000259" key="1">
    <source>
        <dbReference type="Pfam" id="PF18961"/>
    </source>
</evidence>
<dbReference type="InterPro" id="IPR013780">
    <property type="entry name" value="Glyco_hydro_b"/>
</dbReference>
<dbReference type="InterPro" id="IPR012341">
    <property type="entry name" value="6hp_glycosidase-like_sf"/>
</dbReference>
<organism evidence="2 3">
    <name type="scientific">Segatella bryantii</name>
    <name type="common">Prevotella bryantii</name>
    <dbReference type="NCBI Taxonomy" id="77095"/>
    <lineage>
        <taxon>Bacteria</taxon>
        <taxon>Pseudomonadati</taxon>
        <taxon>Bacteroidota</taxon>
        <taxon>Bacteroidia</taxon>
        <taxon>Bacteroidales</taxon>
        <taxon>Prevotellaceae</taxon>
        <taxon>Segatella</taxon>
    </lineage>
</organism>
<feature type="domain" description="DUF5703" evidence="1">
    <location>
        <begin position="25"/>
        <end position="304"/>
    </location>
</feature>
<name>A0ABX4EI98_SEGBR</name>
<evidence type="ECO:0000313" key="3">
    <source>
        <dbReference type="Proteomes" id="UP000216189"/>
    </source>
</evidence>
<dbReference type="SUPFAM" id="SSF48208">
    <property type="entry name" value="Six-hairpin glycosidases"/>
    <property type="match status" value="1"/>
</dbReference>
<accession>A0ABX4EI98</accession>